<evidence type="ECO:0000313" key="4">
    <source>
        <dbReference type="Proteomes" id="UP000177798"/>
    </source>
</evidence>
<dbReference type="VEuPathDB" id="FungiDB:sscle_04g035010"/>
<protein>
    <submittedName>
        <fullName evidence="3">Uncharacterized protein</fullName>
    </submittedName>
</protein>
<reference evidence="4" key="1">
    <citation type="journal article" date="2017" name="Genome Biol. Evol.">
        <title>The complete genome sequence of the phytopathogenic fungus Sclerotinia sclerotiorum reveals insights into the genome architecture of broad host range pathogens.</title>
        <authorList>
            <person name="Derbyshire M."/>
            <person name="Denton-Giles M."/>
            <person name="Hegedus D."/>
            <person name="Seifbarghy S."/>
            <person name="Rollins J."/>
            <person name="van Kan J."/>
            <person name="Seidl M.F."/>
            <person name="Faino L."/>
            <person name="Mbengue M."/>
            <person name="Navaud O."/>
            <person name="Raffaele S."/>
            <person name="Hammond-Kosack K."/>
            <person name="Heard S."/>
            <person name="Oliver R."/>
        </authorList>
    </citation>
    <scope>NUCLEOTIDE SEQUENCE [LARGE SCALE GENOMIC DNA]</scope>
    <source>
        <strain evidence="4">ATCC 18683 / 1980 / Ss-1</strain>
    </source>
</reference>
<proteinExistence type="predicted"/>
<accession>A0A1D9Q1A7</accession>
<evidence type="ECO:0000256" key="1">
    <source>
        <dbReference type="SAM" id="MobiDB-lite"/>
    </source>
</evidence>
<dbReference type="EMBL" id="CP017817">
    <property type="protein sequence ID" value="APA08731.1"/>
    <property type="molecule type" value="Genomic_DNA"/>
</dbReference>
<gene>
    <name evidence="3" type="ORF">sscle_04g035010</name>
</gene>
<feature type="transmembrane region" description="Helical" evidence="2">
    <location>
        <begin position="55"/>
        <end position="73"/>
    </location>
</feature>
<keyword evidence="2" id="KW-0812">Transmembrane</keyword>
<sequence length="233" mass="28555">MSRHQQHYSRNERSYSSPHSHSHSHSRHDSRHESRHESRHQPRDRHEKKKVTTKNLAATLGMMGLAIGATLLVEGGPWKSRMAAAATVVGMEQMLENGGFFDEEKRADRDRPVDGRERRDIGERRAENRRDERDGRDIRESRFERRRGDMIDDDEEEEWRYRDRRERERERERENRREIRGTIYEYESHGTTRRERDTHEDERRHWERERERRARREANRRFDEQYEIEEVLV</sequence>
<organism evidence="3 4">
    <name type="scientific">Sclerotinia sclerotiorum (strain ATCC 18683 / 1980 / Ss-1)</name>
    <name type="common">White mold</name>
    <name type="synonym">Whetzelinia sclerotiorum</name>
    <dbReference type="NCBI Taxonomy" id="665079"/>
    <lineage>
        <taxon>Eukaryota</taxon>
        <taxon>Fungi</taxon>
        <taxon>Dikarya</taxon>
        <taxon>Ascomycota</taxon>
        <taxon>Pezizomycotina</taxon>
        <taxon>Leotiomycetes</taxon>
        <taxon>Helotiales</taxon>
        <taxon>Sclerotiniaceae</taxon>
        <taxon>Sclerotinia</taxon>
    </lineage>
</organism>
<feature type="compositionally biased region" description="Basic residues" evidence="1">
    <location>
        <begin position="20"/>
        <end position="29"/>
    </location>
</feature>
<feature type="region of interest" description="Disordered" evidence="1">
    <location>
        <begin position="1"/>
        <end position="52"/>
    </location>
</feature>
<evidence type="ECO:0000313" key="3">
    <source>
        <dbReference type="EMBL" id="APA08731.1"/>
    </source>
</evidence>
<dbReference type="AlphaFoldDB" id="A0A1D9Q1A7"/>
<feature type="compositionally biased region" description="Basic and acidic residues" evidence="1">
    <location>
        <begin position="102"/>
        <end position="122"/>
    </location>
</feature>
<keyword evidence="2" id="KW-1133">Transmembrane helix</keyword>
<dbReference type="OrthoDB" id="3559398at2759"/>
<name>A0A1D9Q1A7_SCLS1</name>
<feature type="region of interest" description="Disordered" evidence="1">
    <location>
        <begin position="160"/>
        <end position="216"/>
    </location>
</feature>
<feature type="compositionally biased region" description="Basic and acidic residues" evidence="1">
    <location>
        <begin position="30"/>
        <end position="45"/>
    </location>
</feature>
<feature type="region of interest" description="Disordered" evidence="1">
    <location>
        <begin position="100"/>
        <end position="122"/>
    </location>
</feature>
<dbReference type="Proteomes" id="UP000177798">
    <property type="component" value="Chromosome 4"/>
</dbReference>
<evidence type="ECO:0000256" key="2">
    <source>
        <dbReference type="SAM" id="Phobius"/>
    </source>
</evidence>
<keyword evidence="2" id="KW-0472">Membrane</keyword>